<dbReference type="Pfam" id="PF17921">
    <property type="entry name" value="Integrase_H2C2"/>
    <property type="match status" value="1"/>
</dbReference>
<dbReference type="Pfam" id="PF17917">
    <property type="entry name" value="RT_RNaseH"/>
    <property type="match status" value="1"/>
</dbReference>
<protein>
    <recommendedName>
        <fullName evidence="12">Reverse transcriptase domain-containing protein</fullName>
    </recommendedName>
</protein>
<evidence type="ECO:0000256" key="4">
    <source>
        <dbReference type="ARBA" id="ARBA00022759"/>
    </source>
</evidence>
<feature type="region of interest" description="Disordered" evidence="7">
    <location>
        <begin position="20"/>
        <end position="49"/>
    </location>
</feature>
<dbReference type="Gene3D" id="1.10.340.70">
    <property type="match status" value="1"/>
</dbReference>
<evidence type="ECO:0000256" key="7">
    <source>
        <dbReference type="SAM" id="MobiDB-lite"/>
    </source>
</evidence>
<dbReference type="CDD" id="cd09274">
    <property type="entry name" value="RNase_HI_RT_Ty3"/>
    <property type="match status" value="1"/>
</dbReference>
<dbReference type="PANTHER" id="PTHR37984:SF5">
    <property type="entry name" value="PROTEIN NYNRIN-LIKE"/>
    <property type="match status" value="1"/>
</dbReference>
<dbReference type="Pfam" id="PF08284">
    <property type="entry name" value="RVP_2"/>
    <property type="match status" value="1"/>
</dbReference>
<keyword evidence="4" id="KW-0255">Endonuclease</keyword>
<evidence type="ECO:0000256" key="2">
    <source>
        <dbReference type="ARBA" id="ARBA00022695"/>
    </source>
</evidence>
<feature type="domain" description="Reverse transcriptase" evidence="8">
    <location>
        <begin position="511"/>
        <end position="561"/>
    </location>
</feature>
<dbReference type="GO" id="GO:0003676">
    <property type="term" value="F:nucleic acid binding"/>
    <property type="evidence" value="ECO:0007669"/>
    <property type="project" value="InterPro"/>
</dbReference>
<comment type="caution">
    <text evidence="11">The sequence shown here is derived from an EMBL/GenBank/DDBJ whole genome shotgun (WGS) entry which is preliminary data.</text>
</comment>
<evidence type="ECO:0000256" key="5">
    <source>
        <dbReference type="ARBA" id="ARBA00022801"/>
    </source>
</evidence>
<dbReference type="InterPro" id="IPR041588">
    <property type="entry name" value="Integrase_H2C2"/>
</dbReference>
<feature type="domain" description="Reverse transcriptase RNase H-like" evidence="9">
    <location>
        <begin position="602"/>
        <end position="668"/>
    </location>
</feature>
<dbReference type="Gene3D" id="3.30.420.10">
    <property type="entry name" value="Ribonuclease H-like superfamily/Ribonuclease H"/>
    <property type="match status" value="2"/>
</dbReference>
<dbReference type="InterPro" id="IPR000477">
    <property type="entry name" value="RT_dom"/>
</dbReference>
<keyword evidence="6" id="KW-0695">RNA-directed DNA polymerase</keyword>
<dbReference type="PANTHER" id="PTHR37984">
    <property type="entry name" value="PROTEIN CBG26694"/>
    <property type="match status" value="1"/>
</dbReference>
<gene>
    <name evidence="11" type="ORF">Tci_439421</name>
</gene>
<dbReference type="Pfam" id="PF00078">
    <property type="entry name" value="RVT_1"/>
    <property type="match status" value="1"/>
</dbReference>
<evidence type="ECO:0000259" key="8">
    <source>
        <dbReference type="Pfam" id="PF00078"/>
    </source>
</evidence>
<dbReference type="GO" id="GO:0003964">
    <property type="term" value="F:RNA-directed DNA polymerase activity"/>
    <property type="evidence" value="ECO:0007669"/>
    <property type="project" value="UniProtKB-KW"/>
</dbReference>
<sequence>VQKKQEEKRIEEEQAANARYWKIPACDDDDDDSTVTPSEPVDSLSMGDKNLDTIPATKLDEFIKSYVENLVPNPSESQGENGCDLPACFTTFLNVIFDADDKSDSSDYQSCSDEDFLEEIYSNPLFEEEVISIKIDQHHFNAESDIVESLLNRNSSIISSSSKIDSLLDEFAGELTLLKSIPSGIDKTDCHPENEIRLIERLLYDNSSPRPPEEEFVSENSNAEIESFSPSPILIEDSDSHMEEIDLPFNPDGPMPPSIEDGDDESERDVLIREELPSNYSLSLPVNESFCFDIPSFSRPPAKPPDGDAGILNIKMMGDVSDQKISIPTSMGFDMVRMVVDEEDKVERFIRGLPDNIQGNVIATEPTKLGSFDVIIGMDWLAKYHAVIICDEKIIRIPYGDEVLILRGDDCDDGTQVTSKKAEDKSKEKRLEDVPIVREFLEVFPKDLPGLPPARQDEFQIDLVPGAASVARAPSRVYSKIDLRSGYHQLRVCEEGIPKTAFRTCYGHYEFVIVFIDDTLIYSKSKKEHEGHLKLILKLLKEEELYAKFSKCEFWLSKVQFPSNVIVSEGIHVDPAKIESIKDWAVGHSFDAKGESHSLHIRHLKVHEKNYITHELKLGAVMFSLKMWRHYLYGTKCAMFTNHKSLQHILDQKELNMRQRRWLELLSNCDLEIRYHPGKANVVADSWISCYGDLRDLTMHKSHKLKYSIHPGSEKIYHDLKKPYWWPNMKTEIATYVSKCLTCAKVKIEYQKPITGHDIIWVIVDCLTKSTYFLPTREDYTLEKLTRQYLKEVVSRKRVPVLIISDRDGKFTSYFWKSLHKALGWDRHLPLVEFSYDSSYHTSIKDAPFEALYGCKCQSPICWVEVEDSQLTGQRSSMRQLKRLFKSRTISKPHVIVRRAMPTVHSTFHVSNLKKCMSDETFAIPLDEIQVDDNLHFIEELVEIMDREVKRLKQSCVLIVKIRWNFRRGSEFTWEREDQMQQKYPHIFANPEPSSNATS</sequence>
<evidence type="ECO:0000259" key="10">
    <source>
        <dbReference type="Pfam" id="PF17921"/>
    </source>
</evidence>
<dbReference type="SUPFAM" id="SSF56672">
    <property type="entry name" value="DNA/RNA polymerases"/>
    <property type="match status" value="1"/>
</dbReference>
<evidence type="ECO:0000256" key="3">
    <source>
        <dbReference type="ARBA" id="ARBA00022722"/>
    </source>
</evidence>
<dbReference type="GO" id="GO:0004519">
    <property type="term" value="F:endonuclease activity"/>
    <property type="evidence" value="ECO:0007669"/>
    <property type="project" value="UniProtKB-KW"/>
</dbReference>
<keyword evidence="3" id="KW-0540">Nuclease</keyword>
<feature type="domain" description="Integrase zinc-binding" evidence="10">
    <location>
        <begin position="694"/>
        <end position="747"/>
    </location>
</feature>
<dbReference type="Gene3D" id="3.10.10.10">
    <property type="entry name" value="HIV Type 1 Reverse Transcriptase, subunit A, domain 1"/>
    <property type="match status" value="1"/>
</dbReference>
<evidence type="ECO:0000313" key="11">
    <source>
        <dbReference type="EMBL" id="GEY67447.1"/>
    </source>
</evidence>
<dbReference type="Gene3D" id="3.30.70.270">
    <property type="match status" value="2"/>
</dbReference>
<name>A0A699HS11_TANCI</name>
<feature type="non-terminal residue" evidence="11">
    <location>
        <position position="1"/>
    </location>
</feature>
<keyword evidence="2" id="KW-0548">Nucleotidyltransferase</keyword>
<dbReference type="SUPFAM" id="SSF53098">
    <property type="entry name" value="Ribonuclease H-like"/>
    <property type="match status" value="1"/>
</dbReference>
<dbReference type="AlphaFoldDB" id="A0A699HS11"/>
<evidence type="ECO:0000256" key="1">
    <source>
        <dbReference type="ARBA" id="ARBA00022679"/>
    </source>
</evidence>
<evidence type="ECO:0008006" key="12">
    <source>
        <dbReference type="Google" id="ProtNLM"/>
    </source>
</evidence>
<keyword evidence="1" id="KW-0808">Transferase</keyword>
<evidence type="ECO:0000256" key="6">
    <source>
        <dbReference type="ARBA" id="ARBA00022918"/>
    </source>
</evidence>
<reference evidence="11" key="1">
    <citation type="journal article" date="2019" name="Sci. Rep.">
        <title>Draft genome of Tanacetum cinerariifolium, the natural source of mosquito coil.</title>
        <authorList>
            <person name="Yamashiro T."/>
            <person name="Shiraishi A."/>
            <person name="Satake H."/>
            <person name="Nakayama K."/>
        </authorList>
    </citation>
    <scope>NUCLEOTIDE SEQUENCE</scope>
</reference>
<dbReference type="GO" id="GO:0016787">
    <property type="term" value="F:hydrolase activity"/>
    <property type="evidence" value="ECO:0007669"/>
    <property type="project" value="UniProtKB-KW"/>
</dbReference>
<accession>A0A699HS11</accession>
<dbReference type="InterPro" id="IPR036397">
    <property type="entry name" value="RNaseH_sf"/>
</dbReference>
<dbReference type="InterPro" id="IPR043128">
    <property type="entry name" value="Rev_trsase/Diguanyl_cyclase"/>
</dbReference>
<proteinExistence type="predicted"/>
<dbReference type="InterPro" id="IPR043502">
    <property type="entry name" value="DNA/RNA_pol_sf"/>
</dbReference>
<keyword evidence="5" id="KW-0378">Hydrolase</keyword>
<evidence type="ECO:0000259" key="9">
    <source>
        <dbReference type="Pfam" id="PF17917"/>
    </source>
</evidence>
<dbReference type="EMBL" id="BKCJ010199100">
    <property type="protein sequence ID" value="GEY67447.1"/>
    <property type="molecule type" value="Genomic_DNA"/>
</dbReference>
<organism evidence="11">
    <name type="scientific">Tanacetum cinerariifolium</name>
    <name type="common">Dalmatian daisy</name>
    <name type="synonym">Chrysanthemum cinerariifolium</name>
    <dbReference type="NCBI Taxonomy" id="118510"/>
    <lineage>
        <taxon>Eukaryota</taxon>
        <taxon>Viridiplantae</taxon>
        <taxon>Streptophyta</taxon>
        <taxon>Embryophyta</taxon>
        <taxon>Tracheophyta</taxon>
        <taxon>Spermatophyta</taxon>
        <taxon>Magnoliopsida</taxon>
        <taxon>eudicotyledons</taxon>
        <taxon>Gunneridae</taxon>
        <taxon>Pentapetalae</taxon>
        <taxon>asterids</taxon>
        <taxon>campanulids</taxon>
        <taxon>Asterales</taxon>
        <taxon>Asteraceae</taxon>
        <taxon>Asteroideae</taxon>
        <taxon>Anthemideae</taxon>
        <taxon>Anthemidinae</taxon>
        <taxon>Tanacetum</taxon>
    </lineage>
</organism>
<dbReference type="InterPro" id="IPR012337">
    <property type="entry name" value="RNaseH-like_sf"/>
</dbReference>
<dbReference type="InterPro" id="IPR041373">
    <property type="entry name" value="RT_RNaseH"/>
</dbReference>
<dbReference type="InterPro" id="IPR050951">
    <property type="entry name" value="Retrovirus_Pol_polyprotein"/>
</dbReference>